<dbReference type="InterPro" id="IPR001451">
    <property type="entry name" value="Hexapep"/>
</dbReference>
<comment type="caution">
    <text evidence="1">The sequence shown here is derived from an EMBL/GenBank/DDBJ whole genome shotgun (WGS) entry which is preliminary data.</text>
</comment>
<gene>
    <name evidence="1" type="ORF">PN925_004193</name>
</gene>
<evidence type="ECO:0000313" key="1">
    <source>
        <dbReference type="EMBL" id="EMO9458749.1"/>
    </source>
</evidence>
<dbReference type="GO" id="GO:0016746">
    <property type="term" value="F:acyltransferase activity"/>
    <property type="evidence" value="ECO:0007669"/>
    <property type="project" value="UniProtKB-KW"/>
</dbReference>
<dbReference type="Pfam" id="PF14602">
    <property type="entry name" value="Hexapep_2"/>
    <property type="match status" value="1"/>
</dbReference>
<proteinExistence type="predicted"/>
<dbReference type="CDD" id="cd04647">
    <property type="entry name" value="LbH_MAT_like"/>
    <property type="match status" value="1"/>
</dbReference>
<keyword evidence="1" id="KW-0012">Acyltransferase</keyword>
<dbReference type="AlphaFoldDB" id="A0AAI9HW49"/>
<dbReference type="Pfam" id="PF00132">
    <property type="entry name" value="Hexapep"/>
    <property type="match status" value="1"/>
</dbReference>
<dbReference type="SUPFAM" id="SSF51161">
    <property type="entry name" value="Trimeric LpxA-like enzymes"/>
    <property type="match status" value="1"/>
</dbReference>
<reference evidence="1" key="1">
    <citation type="submission" date="2024-02" db="EMBL/GenBank/DDBJ databases">
        <authorList>
            <consortium name="Clinical and Environmental Microbiology Branch: Whole genome sequencing antimicrobial resistance pathogens in the healthcare setting"/>
        </authorList>
    </citation>
    <scope>NUCLEOTIDE SEQUENCE</scope>
    <source>
        <strain evidence="1">2023KU-00017</strain>
    </source>
</reference>
<keyword evidence="1" id="KW-0808">Transferase</keyword>
<sequence>MIKERFLFYFLKFPNFILCRIRNIIYNLAFSTKGLKIGKNVSFSNTKNILICNNVYIGNNCWIDSINNGVIHIGNNVSLSQNTHIGSIYKVIIGDGCLIGSDVLITDHNHSFSNATLHIIPKARPLDIKGQTVLGNNVWLGDNVKVLSGVTLGENVIVAANSVVTKSFPCNVVLAGVPAKIIKYIN</sequence>
<protein>
    <submittedName>
        <fullName evidence="1">Acyltransferase</fullName>
    </submittedName>
</protein>
<accession>A0AAI9HW49</accession>
<organism evidence="1">
    <name type="scientific">Morganella morganii</name>
    <name type="common">Proteus morganii</name>
    <dbReference type="NCBI Taxonomy" id="582"/>
    <lineage>
        <taxon>Bacteria</taxon>
        <taxon>Pseudomonadati</taxon>
        <taxon>Pseudomonadota</taxon>
        <taxon>Gammaproteobacteria</taxon>
        <taxon>Enterobacterales</taxon>
        <taxon>Morganellaceae</taxon>
        <taxon>Morganella</taxon>
    </lineage>
</organism>
<dbReference type="InterPro" id="IPR011004">
    <property type="entry name" value="Trimer_LpxA-like_sf"/>
</dbReference>
<dbReference type="PANTHER" id="PTHR23416">
    <property type="entry name" value="SIALIC ACID SYNTHASE-RELATED"/>
    <property type="match status" value="1"/>
</dbReference>
<name>A0AAI9HW49_MORMO</name>
<dbReference type="InterPro" id="IPR051159">
    <property type="entry name" value="Hexapeptide_acetyltransf"/>
</dbReference>
<dbReference type="EMBL" id="ABKJEP030000152">
    <property type="protein sequence ID" value="EMO9458749.1"/>
    <property type="molecule type" value="Genomic_DNA"/>
</dbReference>
<dbReference type="PANTHER" id="PTHR23416:SF78">
    <property type="entry name" value="LIPOPOLYSACCHARIDE BIOSYNTHESIS O-ACETYL TRANSFERASE WBBJ-RELATED"/>
    <property type="match status" value="1"/>
</dbReference>
<dbReference type="Gene3D" id="2.160.10.10">
    <property type="entry name" value="Hexapeptide repeat proteins"/>
    <property type="match status" value="1"/>
</dbReference>